<reference evidence="2 3" key="1">
    <citation type="journal article" date="2024" name="Science">
        <title>Giant polyketide synthase enzymes in the biosynthesis of giant marine polyether toxins.</title>
        <authorList>
            <person name="Fallon T.R."/>
            <person name="Shende V.V."/>
            <person name="Wierzbicki I.H."/>
            <person name="Pendleton A.L."/>
            <person name="Watervoot N.F."/>
            <person name="Auber R.P."/>
            <person name="Gonzalez D.J."/>
            <person name="Wisecaver J.H."/>
            <person name="Moore B.S."/>
        </authorList>
    </citation>
    <scope>NUCLEOTIDE SEQUENCE [LARGE SCALE GENOMIC DNA]</scope>
    <source>
        <strain evidence="2 3">12B1</strain>
    </source>
</reference>
<dbReference type="Pfam" id="PF08123">
    <property type="entry name" value="DOT1"/>
    <property type="match status" value="1"/>
</dbReference>
<dbReference type="EMBL" id="JBGBPQ010000001">
    <property type="protein sequence ID" value="KAL1530246.1"/>
    <property type="molecule type" value="Genomic_DNA"/>
</dbReference>
<dbReference type="SUPFAM" id="SSF53335">
    <property type="entry name" value="S-adenosyl-L-methionine-dependent methyltransferases"/>
    <property type="match status" value="1"/>
</dbReference>
<feature type="domain" description="DOT1" evidence="1">
    <location>
        <begin position="105"/>
        <end position="174"/>
    </location>
</feature>
<keyword evidence="3" id="KW-1185">Reference proteome</keyword>
<name>A0AB34KB64_PRYPA</name>
<dbReference type="InterPro" id="IPR025789">
    <property type="entry name" value="DOT1_dom"/>
</dbReference>
<dbReference type="InterPro" id="IPR029063">
    <property type="entry name" value="SAM-dependent_MTases_sf"/>
</dbReference>
<evidence type="ECO:0000313" key="2">
    <source>
        <dbReference type="EMBL" id="KAL1530246.1"/>
    </source>
</evidence>
<dbReference type="Gene3D" id="3.40.50.150">
    <property type="entry name" value="Vaccinia Virus protein VP39"/>
    <property type="match status" value="1"/>
</dbReference>
<dbReference type="Proteomes" id="UP001515480">
    <property type="component" value="Unassembled WGS sequence"/>
</dbReference>
<organism evidence="2 3">
    <name type="scientific">Prymnesium parvum</name>
    <name type="common">Toxic golden alga</name>
    <dbReference type="NCBI Taxonomy" id="97485"/>
    <lineage>
        <taxon>Eukaryota</taxon>
        <taxon>Haptista</taxon>
        <taxon>Haptophyta</taxon>
        <taxon>Prymnesiophyceae</taxon>
        <taxon>Prymnesiales</taxon>
        <taxon>Prymnesiaceae</taxon>
        <taxon>Prymnesium</taxon>
    </lineage>
</organism>
<evidence type="ECO:0000259" key="1">
    <source>
        <dbReference type="Pfam" id="PF08123"/>
    </source>
</evidence>
<dbReference type="AlphaFoldDB" id="A0AB34KB64"/>
<sequence>MLITLCATSVSAGWLPTRPYAATPPAKALGTSTSRAGVCLQCAEPLPFTDTLARIAAVAADNPSQRAAIASLFPPAELPLRNAASRTDGYWAFIAKKEEPPQGLTYGEFPLGFFSVLVDRAAVVAGFGVEREDRTFADLGSGAGRLVIWAAATHAWKLCRGVELLPKLHATAVAKLEDAQQIPDLLRSPVAFDEGSWDDEGLGLSQVDVAFIYTTAIPADEEGVLQDLTKSLTPQLRRGCVVCTTDYTLGVGFELVESLEGPNDGAGGVSTGYIHVKTSPGNGDEDNAKKEAVVQSFEDMEADLLKELGG</sequence>
<evidence type="ECO:0000313" key="3">
    <source>
        <dbReference type="Proteomes" id="UP001515480"/>
    </source>
</evidence>
<comment type="caution">
    <text evidence="2">The sequence shown here is derived from an EMBL/GenBank/DDBJ whole genome shotgun (WGS) entry which is preliminary data.</text>
</comment>
<accession>A0AB34KB64</accession>
<dbReference type="GO" id="GO:0031151">
    <property type="term" value="F:histone H3K79 methyltransferase activity"/>
    <property type="evidence" value="ECO:0007669"/>
    <property type="project" value="InterPro"/>
</dbReference>
<protein>
    <recommendedName>
        <fullName evidence="1">DOT1 domain-containing protein</fullName>
    </recommendedName>
</protein>
<gene>
    <name evidence="2" type="ORF">AB1Y20_001161</name>
</gene>
<proteinExistence type="predicted"/>